<dbReference type="SUPFAM" id="SSF48452">
    <property type="entry name" value="TPR-like"/>
    <property type="match status" value="1"/>
</dbReference>
<dbReference type="Pfam" id="PF13432">
    <property type="entry name" value="TPR_16"/>
    <property type="match status" value="1"/>
</dbReference>
<gene>
    <name evidence="4" type="primary">ycf3</name>
    <name evidence="4" type="ORF">ENSA5_18410</name>
</gene>
<dbReference type="InterPro" id="IPR011990">
    <property type="entry name" value="TPR-like_helical_dom_sf"/>
</dbReference>
<name>A0A2S9YD70_9BACT</name>
<protein>
    <submittedName>
        <fullName evidence="4">Photosystem I assembly protein Ycf3</fullName>
    </submittedName>
</protein>
<dbReference type="Pfam" id="PF13181">
    <property type="entry name" value="TPR_8"/>
    <property type="match status" value="1"/>
</dbReference>
<dbReference type="Pfam" id="PF13176">
    <property type="entry name" value="TPR_7"/>
    <property type="match status" value="1"/>
</dbReference>
<evidence type="ECO:0000256" key="2">
    <source>
        <dbReference type="ARBA" id="ARBA00022803"/>
    </source>
</evidence>
<dbReference type="InterPro" id="IPR013105">
    <property type="entry name" value="TPR_2"/>
</dbReference>
<keyword evidence="2 3" id="KW-0802">TPR repeat</keyword>
<reference evidence="4 5" key="1">
    <citation type="submission" date="2018-03" db="EMBL/GenBank/DDBJ databases">
        <title>Draft Genome Sequences of the Obligatory Marine Myxobacteria Enhygromyxa salina SWB005.</title>
        <authorList>
            <person name="Poehlein A."/>
            <person name="Moghaddam J.A."/>
            <person name="Harms H."/>
            <person name="Alanjari M."/>
            <person name="Koenig G.M."/>
            <person name="Daniel R."/>
            <person name="Schaeberle T.F."/>
        </authorList>
    </citation>
    <scope>NUCLEOTIDE SEQUENCE [LARGE SCALE GENOMIC DNA]</scope>
    <source>
        <strain evidence="4 5">SWB005</strain>
    </source>
</reference>
<proteinExistence type="predicted"/>
<dbReference type="Proteomes" id="UP000237968">
    <property type="component" value="Unassembled WGS sequence"/>
</dbReference>
<dbReference type="AlphaFoldDB" id="A0A2S9YD70"/>
<feature type="repeat" description="TPR" evidence="3">
    <location>
        <begin position="161"/>
        <end position="194"/>
    </location>
</feature>
<evidence type="ECO:0000313" key="5">
    <source>
        <dbReference type="Proteomes" id="UP000237968"/>
    </source>
</evidence>
<keyword evidence="1" id="KW-0677">Repeat</keyword>
<dbReference type="InterPro" id="IPR050498">
    <property type="entry name" value="Ycf3"/>
</dbReference>
<evidence type="ECO:0000256" key="3">
    <source>
        <dbReference type="PROSITE-ProRule" id="PRU00339"/>
    </source>
</evidence>
<dbReference type="PANTHER" id="PTHR44858">
    <property type="entry name" value="TETRATRICOPEPTIDE REPEAT PROTEIN 6"/>
    <property type="match status" value="1"/>
</dbReference>
<organism evidence="4 5">
    <name type="scientific">Enhygromyxa salina</name>
    <dbReference type="NCBI Taxonomy" id="215803"/>
    <lineage>
        <taxon>Bacteria</taxon>
        <taxon>Pseudomonadati</taxon>
        <taxon>Myxococcota</taxon>
        <taxon>Polyangia</taxon>
        <taxon>Nannocystales</taxon>
        <taxon>Nannocystaceae</taxon>
        <taxon>Enhygromyxa</taxon>
    </lineage>
</organism>
<dbReference type="InterPro" id="IPR019734">
    <property type="entry name" value="TPR_rpt"/>
</dbReference>
<dbReference type="Pfam" id="PF07719">
    <property type="entry name" value="TPR_2"/>
    <property type="match status" value="1"/>
</dbReference>
<dbReference type="Gene3D" id="1.25.40.10">
    <property type="entry name" value="Tetratricopeptide repeat domain"/>
    <property type="match status" value="1"/>
</dbReference>
<dbReference type="OrthoDB" id="5452667at2"/>
<evidence type="ECO:0000313" key="4">
    <source>
        <dbReference type="EMBL" id="PRQ03070.1"/>
    </source>
</evidence>
<evidence type="ECO:0000256" key="1">
    <source>
        <dbReference type="ARBA" id="ARBA00022737"/>
    </source>
</evidence>
<keyword evidence="5" id="KW-1185">Reference proteome</keyword>
<dbReference type="PROSITE" id="PS50005">
    <property type="entry name" value="TPR"/>
    <property type="match status" value="1"/>
</dbReference>
<dbReference type="PANTHER" id="PTHR44858:SF1">
    <property type="entry name" value="UDP-N-ACETYLGLUCOSAMINE--PEPTIDE N-ACETYLGLUCOSAMINYLTRANSFERASE SPINDLY-RELATED"/>
    <property type="match status" value="1"/>
</dbReference>
<comment type="caution">
    <text evidence="4">The sequence shown here is derived from an EMBL/GenBank/DDBJ whole genome shotgun (WGS) entry which is preliminary data.</text>
</comment>
<sequence length="356" mass="39346">MSWSAPNCPHCPSPSPLTFEQPVDYGPSSHFCLGWVCERCKNKVLQLNPMGPSEPRPGVCLSCDRGELDDAGRCRHCAQLHAQLVTQVERECELPAQAEQILALRERGLYRLAFHAVDLRLVANPDDPEALALKGKLLVAVDRPEPAKPILRRAIELGADPEAQLNLGIALANTGHPREAIEVYERLLVEHPDEEARSFVLTNIGGCYTALGERDRAEAYHRRAVAADLENPGPRWNLFANLFGRGRVEEALAVLDEAVEFPFLDPDERANVCQFRSQMLAALGRLDEALESIDDSLRWDPNSAERVFARACTLRQLGRLNEARAALLRALELAPEFSAARDLLVKINRASGAASN</sequence>
<accession>A0A2S9YD70</accession>
<dbReference type="SMART" id="SM00028">
    <property type="entry name" value="TPR"/>
    <property type="match status" value="4"/>
</dbReference>
<dbReference type="RefSeq" id="WP_106391283.1">
    <property type="nucleotide sequence ID" value="NZ_PVNK01000107.1"/>
</dbReference>
<dbReference type="EMBL" id="PVNK01000107">
    <property type="protein sequence ID" value="PRQ03070.1"/>
    <property type="molecule type" value="Genomic_DNA"/>
</dbReference>